<dbReference type="EC" id="2.7.11.1" evidence="2"/>
<feature type="region of interest" description="Disordered" evidence="15">
    <location>
        <begin position="1"/>
        <end position="34"/>
    </location>
</feature>
<evidence type="ECO:0000256" key="12">
    <source>
        <dbReference type="ARBA" id="ARBA00048679"/>
    </source>
</evidence>
<comment type="subcellular location">
    <subcellularLocation>
        <location evidence="1">Cell membrane</location>
        <topology evidence="1">Lipid-anchor</topology>
    </subcellularLocation>
</comment>
<dbReference type="InterPro" id="IPR017441">
    <property type="entry name" value="Protein_kinase_ATP_BS"/>
</dbReference>
<evidence type="ECO:0000313" key="18">
    <source>
        <dbReference type="Proteomes" id="UP001341281"/>
    </source>
</evidence>
<evidence type="ECO:0000259" key="16">
    <source>
        <dbReference type="PROSITE" id="PS50011"/>
    </source>
</evidence>
<keyword evidence="5" id="KW-0808">Transferase</keyword>
<dbReference type="FunFam" id="3.30.200.20:FF:000244">
    <property type="entry name" value="Serine/threonine-protein kinase CDL1-like"/>
    <property type="match status" value="1"/>
</dbReference>
<dbReference type="InterPro" id="IPR001245">
    <property type="entry name" value="Ser-Thr/Tyr_kinase_cat_dom"/>
</dbReference>
<evidence type="ECO:0000256" key="5">
    <source>
        <dbReference type="ARBA" id="ARBA00022679"/>
    </source>
</evidence>
<feature type="region of interest" description="Disordered" evidence="15">
    <location>
        <begin position="52"/>
        <end position="104"/>
    </location>
</feature>
<sequence length="434" mass="46347">MLSWLRRFPNDVMHRNKSTAGSGRRTSSSTSWRNKSNSFTARIIRCASSVAAAGRRHSGGDEDEDCGGLPSSPPPPPPPPPPSLAAAAASSSSSSSDYNNSSSSNTVTVSARAFSFRELADAAGNFRQDNLIGEGGFGRVYKARLPRGTGDDDDLALAAVKQLDRNGAQGNSEFVVEVLMLSMLHHPNLVNLLGYCADGDQRLLVYEYMPLGSLEDHLLLPSAAASSSPPITSSSTGIPWRTRMKIAHGAARGLEYLHDRAVIYRDLKSSNILLDHDYSPRLSDFGLAKLLPVPRAAADDDSSSSSASSSGGSKVMGTYGYCAPEYLRTGKLSLKSDVYSFGVLLLELVTGRRAIDVSRPDGEQSLVGWAAPLFAHPSRLHELVDPRLVMAMQPPPPAELKQAVGVASMCLQEHHAVRPVMTDVVMALSAISDS</sequence>
<dbReference type="PROSITE" id="PS00107">
    <property type="entry name" value="PROTEIN_KINASE_ATP"/>
    <property type="match status" value="1"/>
</dbReference>
<feature type="compositionally biased region" description="Low complexity" evidence="15">
    <location>
        <begin position="84"/>
        <end position="104"/>
    </location>
</feature>
<dbReference type="GO" id="GO:0005524">
    <property type="term" value="F:ATP binding"/>
    <property type="evidence" value="ECO:0007669"/>
    <property type="project" value="UniProtKB-UniRule"/>
</dbReference>
<dbReference type="EMBL" id="CP144745">
    <property type="protein sequence ID" value="WVZ54984.1"/>
    <property type="molecule type" value="Genomic_DNA"/>
</dbReference>
<gene>
    <name evidence="17" type="ORF">U9M48_005706</name>
</gene>
<keyword evidence="10" id="KW-0449">Lipoprotein</keyword>
<evidence type="ECO:0000256" key="1">
    <source>
        <dbReference type="ARBA" id="ARBA00004193"/>
    </source>
</evidence>
<dbReference type="FunFam" id="1.10.510.10:FF:000095">
    <property type="entry name" value="protein STRUBBELIG-RECEPTOR FAMILY 8"/>
    <property type="match status" value="1"/>
</dbReference>
<evidence type="ECO:0000256" key="7">
    <source>
        <dbReference type="ARBA" id="ARBA00022777"/>
    </source>
</evidence>
<accession>A0AAQ3PST2</accession>
<evidence type="ECO:0000256" key="10">
    <source>
        <dbReference type="ARBA" id="ARBA00023288"/>
    </source>
</evidence>
<dbReference type="GO" id="GO:0005886">
    <property type="term" value="C:plasma membrane"/>
    <property type="evidence" value="ECO:0007669"/>
    <property type="project" value="UniProtKB-SubCell"/>
</dbReference>
<dbReference type="AlphaFoldDB" id="A0AAQ3PST2"/>
<keyword evidence="4 14" id="KW-0723">Serine/threonine-protein kinase</keyword>
<dbReference type="PANTHER" id="PTHR47985:SF51">
    <property type="entry name" value="RECEPTOR-LIKE KINASE LIP2"/>
    <property type="match status" value="1"/>
</dbReference>
<dbReference type="GO" id="GO:0004674">
    <property type="term" value="F:protein serine/threonine kinase activity"/>
    <property type="evidence" value="ECO:0007669"/>
    <property type="project" value="UniProtKB-KW"/>
</dbReference>
<dbReference type="Gene3D" id="1.10.510.10">
    <property type="entry name" value="Transferase(Phosphotransferase) domain 1"/>
    <property type="match status" value="1"/>
</dbReference>
<evidence type="ECO:0000256" key="11">
    <source>
        <dbReference type="ARBA" id="ARBA00047899"/>
    </source>
</evidence>
<evidence type="ECO:0000256" key="2">
    <source>
        <dbReference type="ARBA" id="ARBA00012513"/>
    </source>
</evidence>
<comment type="similarity">
    <text evidence="14">Belongs to the protein kinase superfamily.</text>
</comment>
<dbReference type="InterPro" id="IPR011009">
    <property type="entry name" value="Kinase-like_dom_sf"/>
</dbReference>
<comment type="catalytic activity">
    <reaction evidence="12">
        <text>L-seryl-[protein] + ATP = O-phospho-L-seryl-[protein] + ADP + H(+)</text>
        <dbReference type="Rhea" id="RHEA:17989"/>
        <dbReference type="Rhea" id="RHEA-COMP:9863"/>
        <dbReference type="Rhea" id="RHEA-COMP:11604"/>
        <dbReference type="ChEBI" id="CHEBI:15378"/>
        <dbReference type="ChEBI" id="CHEBI:29999"/>
        <dbReference type="ChEBI" id="CHEBI:30616"/>
        <dbReference type="ChEBI" id="CHEBI:83421"/>
        <dbReference type="ChEBI" id="CHEBI:456216"/>
        <dbReference type="EC" id="2.7.11.1"/>
    </reaction>
</comment>
<comment type="catalytic activity">
    <reaction evidence="11">
        <text>L-threonyl-[protein] + ATP = O-phospho-L-threonyl-[protein] + ADP + H(+)</text>
        <dbReference type="Rhea" id="RHEA:46608"/>
        <dbReference type="Rhea" id="RHEA-COMP:11060"/>
        <dbReference type="Rhea" id="RHEA-COMP:11605"/>
        <dbReference type="ChEBI" id="CHEBI:15378"/>
        <dbReference type="ChEBI" id="CHEBI:30013"/>
        <dbReference type="ChEBI" id="CHEBI:30616"/>
        <dbReference type="ChEBI" id="CHEBI:61977"/>
        <dbReference type="ChEBI" id="CHEBI:456216"/>
        <dbReference type="EC" id="2.7.11.1"/>
    </reaction>
</comment>
<protein>
    <recommendedName>
        <fullName evidence="2">non-specific serine/threonine protein kinase</fullName>
        <ecNumber evidence="2">2.7.11.1</ecNumber>
    </recommendedName>
</protein>
<evidence type="ECO:0000313" key="17">
    <source>
        <dbReference type="EMBL" id="WVZ54984.1"/>
    </source>
</evidence>
<dbReference type="Gene3D" id="3.30.200.20">
    <property type="entry name" value="Phosphorylase Kinase, domain 1"/>
    <property type="match status" value="1"/>
</dbReference>
<dbReference type="PANTHER" id="PTHR47985">
    <property type="entry name" value="OS07G0668900 PROTEIN"/>
    <property type="match status" value="1"/>
</dbReference>
<keyword evidence="8 13" id="KW-0067">ATP-binding</keyword>
<feature type="domain" description="Protein kinase" evidence="16">
    <location>
        <begin position="126"/>
        <end position="431"/>
    </location>
</feature>
<dbReference type="Proteomes" id="UP001341281">
    <property type="component" value="Chromosome 01"/>
</dbReference>
<dbReference type="PROSITE" id="PS50011">
    <property type="entry name" value="PROTEIN_KINASE_DOM"/>
    <property type="match status" value="1"/>
</dbReference>
<dbReference type="SUPFAM" id="SSF56112">
    <property type="entry name" value="Protein kinase-like (PK-like)"/>
    <property type="match status" value="1"/>
</dbReference>
<proteinExistence type="inferred from homology"/>
<evidence type="ECO:0000256" key="4">
    <source>
        <dbReference type="ARBA" id="ARBA00022527"/>
    </source>
</evidence>
<dbReference type="InterPro" id="IPR000719">
    <property type="entry name" value="Prot_kinase_dom"/>
</dbReference>
<organism evidence="17 18">
    <name type="scientific">Paspalum notatum var. saurae</name>
    <dbReference type="NCBI Taxonomy" id="547442"/>
    <lineage>
        <taxon>Eukaryota</taxon>
        <taxon>Viridiplantae</taxon>
        <taxon>Streptophyta</taxon>
        <taxon>Embryophyta</taxon>
        <taxon>Tracheophyta</taxon>
        <taxon>Spermatophyta</taxon>
        <taxon>Magnoliopsida</taxon>
        <taxon>Liliopsida</taxon>
        <taxon>Poales</taxon>
        <taxon>Poaceae</taxon>
        <taxon>PACMAD clade</taxon>
        <taxon>Panicoideae</taxon>
        <taxon>Andropogonodae</taxon>
        <taxon>Paspaleae</taxon>
        <taxon>Paspalinae</taxon>
        <taxon>Paspalum</taxon>
    </lineage>
</organism>
<evidence type="ECO:0000256" key="9">
    <source>
        <dbReference type="ARBA" id="ARBA00023136"/>
    </source>
</evidence>
<evidence type="ECO:0000256" key="15">
    <source>
        <dbReference type="SAM" id="MobiDB-lite"/>
    </source>
</evidence>
<dbReference type="PROSITE" id="PS00108">
    <property type="entry name" value="PROTEIN_KINASE_ST"/>
    <property type="match status" value="1"/>
</dbReference>
<keyword evidence="3" id="KW-1003">Cell membrane</keyword>
<dbReference type="InterPro" id="IPR008271">
    <property type="entry name" value="Ser/Thr_kinase_AS"/>
</dbReference>
<evidence type="ECO:0000256" key="8">
    <source>
        <dbReference type="ARBA" id="ARBA00022840"/>
    </source>
</evidence>
<dbReference type="Pfam" id="PF07714">
    <property type="entry name" value="PK_Tyr_Ser-Thr"/>
    <property type="match status" value="1"/>
</dbReference>
<keyword evidence="7" id="KW-0418">Kinase</keyword>
<evidence type="ECO:0000256" key="13">
    <source>
        <dbReference type="PROSITE-ProRule" id="PRU10141"/>
    </source>
</evidence>
<evidence type="ECO:0000256" key="6">
    <source>
        <dbReference type="ARBA" id="ARBA00022741"/>
    </source>
</evidence>
<evidence type="ECO:0000256" key="3">
    <source>
        <dbReference type="ARBA" id="ARBA00022475"/>
    </source>
</evidence>
<reference evidence="17 18" key="1">
    <citation type="submission" date="2024-02" db="EMBL/GenBank/DDBJ databases">
        <title>High-quality chromosome-scale genome assembly of Pensacola bahiagrass (Paspalum notatum Flugge var. saurae).</title>
        <authorList>
            <person name="Vega J.M."/>
            <person name="Podio M."/>
            <person name="Orjuela J."/>
            <person name="Siena L.A."/>
            <person name="Pessino S.C."/>
            <person name="Combes M.C."/>
            <person name="Mariac C."/>
            <person name="Albertini E."/>
            <person name="Pupilli F."/>
            <person name="Ortiz J.P.A."/>
            <person name="Leblanc O."/>
        </authorList>
    </citation>
    <scope>NUCLEOTIDE SEQUENCE [LARGE SCALE GENOMIC DNA]</scope>
    <source>
        <strain evidence="17">R1</strain>
        <tissue evidence="17">Leaf</tissue>
    </source>
</reference>
<keyword evidence="18" id="KW-1185">Reference proteome</keyword>
<keyword evidence="9" id="KW-0472">Membrane</keyword>
<feature type="compositionally biased region" description="Low complexity" evidence="15">
    <location>
        <begin position="18"/>
        <end position="34"/>
    </location>
</feature>
<evidence type="ECO:0000256" key="14">
    <source>
        <dbReference type="RuleBase" id="RU000304"/>
    </source>
</evidence>
<feature type="binding site" evidence="13">
    <location>
        <position position="161"/>
    </location>
    <ligand>
        <name>ATP</name>
        <dbReference type="ChEBI" id="CHEBI:30616"/>
    </ligand>
</feature>
<name>A0AAQ3PST2_PASNO</name>
<dbReference type="SMART" id="SM00220">
    <property type="entry name" value="S_TKc"/>
    <property type="match status" value="1"/>
</dbReference>
<feature type="compositionally biased region" description="Pro residues" evidence="15">
    <location>
        <begin position="71"/>
        <end position="83"/>
    </location>
</feature>
<keyword evidence="6 13" id="KW-0547">Nucleotide-binding</keyword>